<gene>
    <name evidence="1" type="ORF">JCM19235_3778</name>
</gene>
<evidence type="ECO:0000313" key="2">
    <source>
        <dbReference type="Proteomes" id="UP000029228"/>
    </source>
</evidence>
<sequence>MTFDSATLDNHTVTALTFSEENTNVIDSNTDDEGSVLNDNLGPYFLSTSRRIIEDGHGSAVNTAPDYFLLIAFLTPKLLDVAMEPSPLISPQSDWTSSARYASSRLSGWKEANTSTFKSTHATVNSLGSICPSHCHAQPNNHMGRFPS</sequence>
<evidence type="ECO:0000313" key="1">
    <source>
        <dbReference type="EMBL" id="GAL20776.1"/>
    </source>
</evidence>
<organism evidence="1 2">
    <name type="scientific">Vibrio maritimus</name>
    <dbReference type="NCBI Taxonomy" id="990268"/>
    <lineage>
        <taxon>Bacteria</taxon>
        <taxon>Pseudomonadati</taxon>
        <taxon>Pseudomonadota</taxon>
        <taxon>Gammaproteobacteria</taxon>
        <taxon>Vibrionales</taxon>
        <taxon>Vibrionaceae</taxon>
        <taxon>Vibrio</taxon>
    </lineage>
</organism>
<comment type="caution">
    <text evidence="1">The sequence shown here is derived from an EMBL/GenBank/DDBJ whole genome shotgun (WGS) entry which is preliminary data.</text>
</comment>
<dbReference type="EMBL" id="BBMR01000006">
    <property type="protein sequence ID" value="GAL20776.1"/>
    <property type="molecule type" value="Genomic_DNA"/>
</dbReference>
<reference evidence="1 2" key="1">
    <citation type="submission" date="2014-09" db="EMBL/GenBank/DDBJ databases">
        <title>Vibrio maritimus JCM 19235. (C45) whole genome shotgun sequence.</title>
        <authorList>
            <person name="Sawabe T."/>
            <person name="Meirelles P."/>
            <person name="Nakanishi M."/>
            <person name="Sayaka M."/>
            <person name="Hattori M."/>
            <person name="Ohkuma M."/>
        </authorList>
    </citation>
    <scope>NUCLEOTIDE SEQUENCE [LARGE SCALE GENOMIC DNA]</scope>
    <source>
        <strain evidence="2">JCM19235</strain>
    </source>
</reference>
<protein>
    <submittedName>
        <fullName evidence="1">Uncharacterized protein</fullName>
    </submittedName>
</protein>
<keyword evidence="2" id="KW-1185">Reference proteome</keyword>
<name>A0A090RZP4_9VIBR</name>
<dbReference type="AlphaFoldDB" id="A0A090RZP4"/>
<proteinExistence type="predicted"/>
<dbReference type="Proteomes" id="UP000029228">
    <property type="component" value="Unassembled WGS sequence"/>
</dbReference>
<accession>A0A090RZP4</accession>